<dbReference type="AlphaFoldDB" id="A0A8H5G137"/>
<dbReference type="Proteomes" id="UP000559256">
    <property type="component" value="Unassembled WGS sequence"/>
</dbReference>
<dbReference type="EMBL" id="JAACJM010000055">
    <property type="protein sequence ID" value="KAF5356384.1"/>
    <property type="molecule type" value="Genomic_DNA"/>
</dbReference>
<dbReference type="OrthoDB" id="3122258at2759"/>
<organism evidence="2 3">
    <name type="scientific">Tetrapyrgos nigripes</name>
    <dbReference type="NCBI Taxonomy" id="182062"/>
    <lineage>
        <taxon>Eukaryota</taxon>
        <taxon>Fungi</taxon>
        <taxon>Dikarya</taxon>
        <taxon>Basidiomycota</taxon>
        <taxon>Agaricomycotina</taxon>
        <taxon>Agaricomycetes</taxon>
        <taxon>Agaricomycetidae</taxon>
        <taxon>Agaricales</taxon>
        <taxon>Marasmiineae</taxon>
        <taxon>Marasmiaceae</taxon>
        <taxon>Tetrapyrgos</taxon>
    </lineage>
</organism>
<accession>A0A8H5G137</accession>
<feature type="region of interest" description="Disordered" evidence="1">
    <location>
        <begin position="1"/>
        <end position="49"/>
    </location>
</feature>
<evidence type="ECO:0000256" key="1">
    <source>
        <dbReference type="SAM" id="MobiDB-lite"/>
    </source>
</evidence>
<proteinExistence type="predicted"/>
<comment type="caution">
    <text evidence="2">The sequence shown here is derived from an EMBL/GenBank/DDBJ whole genome shotgun (WGS) entry which is preliminary data.</text>
</comment>
<feature type="compositionally biased region" description="Polar residues" evidence="1">
    <location>
        <begin position="1"/>
        <end position="10"/>
    </location>
</feature>
<gene>
    <name evidence="2" type="ORF">D9758_009540</name>
</gene>
<keyword evidence="3" id="KW-1185">Reference proteome</keyword>
<sequence>MPSPTSSNLPAASVETFAPSGARRRRQRRAGPANTSANATPVDSAPADSEAAFNTVSAANPIETVTRTTQMSIQMFNHSRHSEFHGSSLRSVGGDVNDSRSRSSVAYNYNISLSNITFAANTEVTIHFGQDGNGNIQQRHGQHVGLETGPLNACSQPAVRVVSRGRDDENPLQRGEFLLIGC</sequence>
<evidence type="ECO:0000313" key="3">
    <source>
        <dbReference type="Proteomes" id="UP000559256"/>
    </source>
</evidence>
<name>A0A8H5G137_9AGAR</name>
<evidence type="ECO:0000313" key="2">
    <source>
        <dbReference type="EMBL" id="KAF5356384.1"/>
    </source>
</evidence>
<reference evidence="2 3" key="1">
    <citation type="journal article" date="2020" name="ISME J.">
        <title>Uncovering the hidden diversity of litter-decomposition mechanisms in mushroom-forming fungi.</title>
        <authorList>
            <person name="Floudas D."/>
            <person name="Bentzer J."/>
            <person name="Ahren D."/>
            <person name="Johansson T."/>
            <person name="Persson P."/>
            <person name="Tunlid A."/>
        </authorList>
    </citation>
    <scope>NUCLEOTIDE SEQUENCE [LARGE SCALE GENOMIC DNA]</scope>
    <source>
        <strain evidence="2 3">CBS 291.85</strain>
    </source>
</reference>
<protein>
    <submittedName>
        <fullName evidence="2">Uncharacterized protein</fullName>
    </submittedName>
</protein>